<dbReference type="RefSeq" id="WP_387402001.1">
    <property type="nucleotide sequence ID" value="NZ_JBIAMT010000014.1"/>
</dbReference>
<evidence type="ECO:0000313" key="7">
    <source>
        <dbReference type="Proteomes" id="UP001601442"/>
    </source>
</evidence>
<comment type="function">
    <text evidence="1">Catalyzes the conversion of D-ribulose 5-phosphate to formate and 3,4-dihydroxy-2-butanone 4-phosphate.</text>
</comment>
<dbReference type="Proteomes" id="UP001601442">
    <property type="component" value="Unassembled WGS sequence"/>
</dbReference>
<dbReference type="Gene3D" id="3.90.870.10">
    <property type="entry name" value="DHBP synthase"/>
    <property type="match status" value="1"/>
</dbReference>
<dbReference type="SUPFAM" id="SSF55821">
    <property type="entry name" value="YrdC/RibB"/>
    <property type="match status" value="1"/>
</dbReference>
<name>A0ABW6PFJ1_9NOCA</name>
<sequence>MTTLLDERRITLVSRKDYLRSYAHAALVEGRGVVVVLDGTATLFYAASQSTTATTAFAIRHGSGLLRVALPFSRTEQLSIPYMEPSFSTTAERMCVSVDAAAGIATGISALDRSRTARILASEQSQVSDLIRPGHVMVVAVDDSSEPTTASGVALKAASISGLGAAAVATELVSVRYPTEMMDAEEAYQFAATHELAVLALSSS</sequence>
<evidence type="ECO:0000313" key="6">
    <source>
        <dbReference type="EMBL" id="MFF0501941.1"/>
    </source>
</evidence>
<dbReference type="EC" id="4.1.99.12" evidence="3"/>
<dbReference type="InterPro" id="IPR017945">
    <property type="entry name" value="DHBP_synth_RibB-like_a/b_dom"/>
</dbReference>
<evidence type="ECO:0000256" key="4">
    <source>
        <dbReference type="ARBA" id="ARBA00022619"/>
    </source>
</evidence>
<comment type="caution">
    <text evidence="6">The sequence shown here is derived from an EMBL/GenBank/DDBJ whole genome shotgun (WGS) entry which is preliminary data.</text>
</comment>
<organism evidence="6 7">
    <name type="scientific">Nocardia aobensis</name>
    <dbReference type="NCBI Taxonomy" id="257277"/>
    <lineage>
        <taxon>Bacteria</taxon>
        <taxon>Bacillati</taxon>
        <taxon>Actinomycetota</taxon>
        <taxon>Actinomycetes</taxon>
        <taxon>Mycobacteriales</taxon>
        <taxon>Nocardiaceae</taxon>
        <taxon>Nocardia</taxon>
    </lineage>
</organism>
<evidence type="ECO:0000256" key="2">
    <source>
        <dbReference type="ARBA" id="ARBA00004904"/>
    </source>
</evidence>
<accession>A0ABW6PFJ1</accession>
<keyword evidence="5" id="KW-0479">Metal-binding</keyword>
<dbReference type="EMBL" id="JBIAMT010000014">
    <property type="protein sequence ID" value="MFF0501941.1"/>
    <property type="molecule type" value="Genomic_DNA"/>
</dbReference>
<dbReference type="Pfam" id="PF00926">
    <property type="entry name" value="DHBP_synthase"/>
    <property type="match status" value="1"/>
</dbReference>
<keyword evidence="7" id="KW-1185">Reference proteome</keyword>
<evidence type="ECO:0000256" key="5">
    <source>
        <dbReference type="ARBA" id="ARBA00022723"/>
    </source>
</evidence>
<keyword evidence="4" id="KW-0686">Riboflavin biosynthesis</keyword>
<proteinExistence type="predicted"/>
<evidence type="ECO:0000256" key="3">
    <source>
        <dbReference type="ARBA" id="ARBA00012153"/>
    </source>
</evidence>
<comment type="pathway">
    <text evidence="2">Cofactor biosynthesis; riboflavin biosynthesis; 2-hydroxy-3-oxobutyl phosphate from D-ribulose 5-phosphate: step 1/1.</text>
</comment>
<dbReference type="PANTHER" id="PTHR21327">
    <property type="entry name" value="GTP CYCLOHYDROLASE II-RELATED"/>
    <property type="match status" value="1"/>
</dbReference>
<dbReference type="GO" id="GO:0008686">
    <property type="term" value="F:3,4-dihydroxy-2-butanone-4-phosphate synthase activity"/>
    <property type="evidence" value="ECO:0007669"/>
    <property type="project" value="UniProtKB-EC"/>
</dbReference>
<evidence type="ECO:0000256" key="1">
    <source>
        <dbReference type="ARBA" id="ARBA00002284"/>
    </source>
</evidence>
<keyword evidence="6" id="KW-0456">Lyase</keyword>
<protein>
    <recommendedName>
        <fullName evidence="3">3,4-dihydroxy-2-butanone-4-phosphate synthase</fullName>
        <ecNumber evidence="3">4.1.99.12</ecNumber>
    </recommendedName>
</protein>
<dbReference type="PANTHER" id="PTHR21327:SF18">
    <property type="entry name" value="3,4-DIHYDROXY-2-BUTANONE 4-PHOSPHATE SYNTHASE"/>
    <property type="match status" value="1"/>
</dbReference>
<reference evidence="6 7" key="1">
    <citation type="submission" date="2024-10" db="EMBL/GenBank/DDBJ databases">
        <title>The Natural Products Discovery Center: Release of the First 8490 Sequenced Strains for Exploring Actinobacteria Biosynthetic Diversity.</title>
        <authorList>
            <person name="Kalkreuter E."/>
            <person name="Kautsar S.A."/>
            <person name="Yang D."/>
            <person name="Bader C.D."/>
            <person name="Teijaro C.N."/>
            <person name="Fluegel L."/>
            <person name="Davis C.M."/>
            <person name="Simpson J.R."/>
            <person name="Lauterbach L."/>
            <person name="Steele A.D."/>
            <person name="Gui C."/>
            <person name="Meng S."/>
            <person name="Li G."/>
            <person name="Viehrig K."/>
            <person name="Ye F."/>
            <person name="Su P."/>
            <person name="Kiefer A.F."/>
            <person name="Nichols A."/>
            <person name="Cepeda A.J."/>
            <person name="Yan W."/>
            <person name="Fan B."/>
            <person name="Jiang Y."/>
            <person name="Adhikari A."/>
            <person name="Zheng C.-J."/>
            <person name="Schuster L."/>
            <person name="Cowan T.M."/>
            <person name="Smanski M.J."/>
            <person name="Chevrette M.G."/>
            <person name="De Carvalho L.P.S."/>
            <person name="Shen B."/>
        </authorList>
    </citation>
    <scope>NUCLEOTIDE SEQUENCE [LARGE SCALE GENOMIC DNA]</scope>
    <source>
        <strain evidence="6 7">NPDC004119</strain>
    </source>
</reference>
<dbReference type="InterPro" id="IPR000422">
    <property type="entry name" value="DHBP_synthase_RibB"/>
</dbReference>
<gene>
    <name evidence="6" type="ORF">ACFYU5_36550</name>
</gene>